<proteinExistence type="predicted"/>
<sequence length="173" mass="19464">MTSIITMKGTLDRPPEGSRARAAIDGLQLMEGSNPSLLIAGQNFTVPASWRCATKVFFGCIPRYPQNDLMALEYLESLNDCAQLVFQRIDEPRYRSVVRPNHFRALIALDNNKKGEWWATMLIDLPRASLRNSIHKMLREQASAHWTHIASGGCNGALESFQILARAGCHEYF</sequence>
<protein>
    <submittedName>
        <fullName evidence="1">Uncharacterized protein</fullName>
    </submittedName>
</protein>
<name>A0A380W290_AFIFE</name>
<accession>A0A380W290</accession>
<dbReference type="AlphaFoldDB" id="A0A380W290"/>
<evidence type="ECO:0000313" key="2">
    <source>
        <dbReference type="Proteomes" id="UP000254343"/>
    </source>
</evidence>
<organism evidence="1 2">
    <name type="scientific">Afipia felis</name>
    <name type="common">Cat scratch disease bacillus</name>
    <dbReference type="NCBI Taxonomy" id="1035"/>
    <lineage>
        <taxon>Bacteria</taxon>
        <taxon>Pseudomonadati</taxon>
        <taxon>Pseudomonadota</taxon>
        <taxon>Alphaproteobacteria</taxon>
        <taxon>Hyphomicrobiales</taxon>
        <taxon>Nitrobacteraceae</taxon>
        <taxon>Afipia</taxon>
    </lineage>
</organism>
<reference evidence="1 2" key="1">
    <citation type="submission" date="2018-06" db="EMBL/GenBank/DDBJ databases">
        <authorList>
            <consortium name="Pathogen Informatics"/>
            <person name="Doyle S."/>
        </authorList>
    </citation>
    <scope>NUCLEOTIDE SEQUENCE [LARGE SCALE GENOMIC DNA]</scope>
    <source>
        <strain evidence="1 2">NCTC12722</strain>
    </source>
</reference>
<dbReference type="EMBL" id="UIGB01000001">
    <property type="protein sequence ID" value="SUU83061.1"/>
    <property type="molecule type" value="Genomic_DNA"/>
</dbReference>
<dbReference type="RefSeq" id="WP_002717845.1">
    <property type="nucleotide sequence ID" value="NZ_UFSI01000001.1"/>
</dbReference>
<dbReference type="Proteomes" id="UP000254343">
    <property type="component" value="Unassembled WGS sequence"/>
</dbReference>
<gene>
    <name evidence="1" type="ORF">NCTC12722_00221</name>
</gene>
<evidence type="ECO:0000313" key="1">
    <source>
        <dbReference type="EMBL" id="SUU83061.1"/>
    </source>
</evidence>